<keyword evidence="7" id="KW-0134">Cell wall</keyword>
<evidence type="ECO:0000256" key="20">
    <source>
        <dbReference type="RuleBase" id="RU004336"/>
    </source>
</evidence>
<dbReference type="GO" id="GO:0005886">
    <property type="term" value="C:plasma membrane"/>
    <property type="evidence" value="ECO:0007669"/>
    <property type="project" value="UniProtKB-SubCell"/>
</dbReference>
<dbReference type="GO" id="GO:0009986">
    <property type="term" value="C:cell surface"/>
    <property type="evidence" value="ECO:0007669"/>
    <property type="project" value="TreeGrafter"/>
</dbReference>
<gene>
    <name evidence="22" type="ORF">BCR43DRAFT_451696</name>
</gene>
<feature type="signal peptide" evidence="21">
    <location>
        <begin position="1"/>
        <end position="21"/>
    </location>
</feature>
<comment type="function">
    <text evidence="16">Glucanases play a role in cell expansion during growth, in cell-cell fusion during mating, and in spore release during sporulation. This enzyme may be involved in beta-glucan degradation. Active on laminarin and lichenan.</text>
</comment>
<dbReference type="Gene3D" id="3.20.20.80">
    <property type="entry name" value="Glycosidases"/>
    <property type="match status" value="2"/>
</dbReference>
<dbReference type="InterPro" id="IPR050732">
    <property type="entry name" value="Beta-glucan_modifiers"/>
</dbReference>
<evidence type="ECO:0000256" key="7">
    <source>
        <dbReference type="ARBA" id="ARBA00022512"/>
    </source>
</evidence>
<keyword evidence="9 21" id="KW-0732">Signal</keyword>
<keyword evidence="13" id="KW-0119">Carbohydrate metabolism</keyword>
<dbReference type="GO" id="GO:0009277">
    <property type="term" value="C:fungal-type cell wall"/>
    <property type="evidence" value="ECO:0007669"/>
    <property type="project" value="TreeGrafter"/>
</dbReference>
<keyword evidence="11" id="KW-0472">Membrane</keyword>
<keyword evidence="10 20" id="KW-0378">Hydrolase</keyword>
<evidence type="ECO:0000313" key="22">
    <source>
        <dbReference type="EMBL" id="ORZ04013.1"/>
    </source>
</evidence>
<comment type="catalytic activity">
    <reaction evidence="1">
        <text>Hydrolysis of (1-&gt;3)-beta-D-glucosidic linkages in (1-&gt;3)-beta-D-glucans.</text>
        <dbReference type="EC" id="3.2.1.39"/>
    </reaction>
</comment>
<dbReference type="PANTHER" id="PTHR16631:SF17">
    <property type="entry name" value="GLUCAN ENDO-1,3-BETA-GLUCOSIDASE BTGC"/>
    <property type="match status" value="1"/>
</dbReference>
<keyword evidence="14" id="KW-0961">Cell wall biogenesis/degradation</keyword>
<evidence type="ECO:0000256" key="4">
    <source>
        <dbReference type="ARBA" id="ARBA00008773"/>
    </source>
</evidence>
<evidence type="ECO:0000256" key="15">
    <source>
        <dbReference type="ARBA" id="ARBA00023326"/>
    </source>
</evidence>
<dbReference type="SUPFAM" id="SSF51445">
    <property type="entry name" value="(Trans)glycosidases"/>
    <property type="match status" value="1"/>
</dbReference>
<dbReference type="GO" id="GO:0005576">
    <property type="term" value="C:extracellular region"/>
    <property type="evidence" value="ECO:0007669"/>
    <property type="project" value="TreeGrafter"/>
</dbReference>
<evidence type="ECO:0000256" key="5">
    <source>
        <dbReference type="ARBA" id="ARBA00012780"/>
    </source>
</evidence>
<evidence type="ECO:0000256" key="3">
    <source>
        <dbReference type="ARBA" id="ARBA00004401"/>
    </source>
</evidence>
<evidence type="ECO:0000313" key="23">
    <source>
        <dbReference type="Proteomes" id="UP000242180"/>
    </source>
</evidence>
<evidence type="ECO:0000256" key="16">
    <source>
        <dbReference type="ARBA" id="ARBA00037649"/>
    </source>
</evidence>
<evidence type="ECO:0000256" key="8">
    <source>
        <dbReference type="ARBA" id="ARBA00022525"/>
    </source>
</evidence>
<dbReference type="InterPro" id="IPR000490">
    <property type="entry name" value="Glyco_hydro_17"/>
</dbReference>
<feature type="chain" id="PRO_5010853018" description="glucan endo-1,3-beta-D-glucosidase" evidence="21">
    <location>
        <begin position="22"/>
        <end position="292"/>
    </location>
</feature>
<name>A0A1X2HWS7_SYNRA</name>
<evidence type="ECO:0000256" key="17">
    <source>
        <dbReference type="ARBA" id="ARBA00042373"/>
    </source>
</evidence>
<dbReference type="AlphaFoldDB" id="A0A1X2HWS7"/>
<evidence type="ECO:0000256" key="12">
    <source>
        <dbReference type="ARBA" id="ARBA00023180"/>
    </source>
</evidence>
<evidence type="ECO:0000256" key="9">
    <source>
        <dbReference type="ARBA" id="ARBA00022729"/>
    </source>
</evidence>
<evidence type="ECO:0000256" key="21">
    <source>
        <dbReference type="SAM" id="SignalP"/>
    </source>
</evidence>
<dbReference type="OMA" id="NIHPYFA"/>
<dbReference type="GO" id="GO:0000272">
    <property type="term" value="P:polysaccharide catabolic process"/>
    <property type="evidence" value="ECO:0007669"/>
    <property type="project" value="UniProtKB-KW"/>
</dbReference>
<dbReference type="GO" id="GO:0042973">
    <property type="term" value="F:glucan endo-1,3-beta-D-glucosidase activity"/>
    <property type="evidence" value="ECO:0007669"/>
    <property type="project" value="UniProtKB-EC"/>
</dbReference>
<dbReference type="PANTHER" id="PTHR16631">
    <property type="entry name" value="GLUCAN 1,3-BETA-GLUCOSIDASE"/>
    <property type="match status" value="1"/>
</dbReference>
<dbReference type="OrthoDB" id="77201at2759"/>
<dbReference type="STRING" id="13706.A0A1X2HWS7"/>
<comment type="subcellular location">
    <subcellularLocation>
        <location evidence="3">Cell membrane</location>
        <topology evidence="3">Single-pass type II membrane protein</topology>
    </subcellularLocation>
    <subcellularLocation>
        <location evidence="2">Secreted</location>
        <location evidence="2">Cell wall</location>
    </subcellularLocation>
</comment>
<dbReference type="InterPro" id="IPR017853">
    <property type="entry name" value="GH"/>
</dbReference>
<keyword evidence="8" id="KW-0964">Secreted</keyword>
<keyword evidence="6" id="KW-1003">Cell membrane</keyword>
<evidence type="ECO:0000256" key="1">
    <source>
        <dbReference type="ARBA" id="ARBA00000382"/>
    </source>
</evidence>
<evidence type="ECO:0000256" key="13">
    <source>
        <dbReference type="ARBA" id="ARBA00023277"/>
    </source>
</evidence>
<evidence type="ECO:0000256" key="14">
    <source>
        <dbReference type="ARBA" id="ARBA00023316"/>
    </source>
</evidence>
<evidence type="ECO:0000256" key="10">
    <source>
        <dbReference type="ARBA" id="ARBA00022801"/>
    </source>
</evidence>
<dbReference type="PROSITE" id="PS00587">
    <property type="entry name" value="GLYCOSYL_HYDROL_F17"/>
    <property type="match status" value="1"/>
</dbReference>
<keyword evidence="12" id="KW-0325">Glycoprotein</keyword>
<keyword evidence="20" id="KW-0326">Glycosidase</keyword>
<protein>
    <recommendedName>
        <fullName evidence="5">glucan endo-1,3-beta-D-glucosidase</fullName>
        <ecNumber evidence="5">3.2.1.39</ecNumber>
    </recommendedName>
    <alternativeName>
        <fullName evidence="18">Endo-1,3-beta-glucanase btgC</fullName>
    </alternativeName>
    <alternativeName>
        <fullName evidence="17">Laminarinase btgC</fullName>
    </alternativeName>
</protein>
<reference evidence="22 23" key="1">
    <citation type="submission" date="2016-07" db="EMBL/GenBank/DDBJ databases">
        <title>Pervasive Adenine N6-methylation of Active Genes in Fungi.</title>
        <authorList>
            <consortium name="DOE Joint Genome Institute"/>
            <person name="Mondo S.J."/>
            <person name="Dannebaum R.O."/>
            <person name="Kuo R.C."/>
            <person name="Labutti K."/>
            <person name="Haridas S."/>
            <person name="Kuo A."/>
            <person name="Salamov A."/>
            <person name="Ahrendt S.R."/>
            <person name="Lipzen A."/>
            <person name="Sullivan W."/>
            <person name="Andreopoulos W.B."/>
            <person name="Clum A."/>
            <person name="Lindquist E."/>
            <person name="Daum C."/>
            <person name="Ramamoorthy G.K."/>
            <person name="Gryganskyi A."/>
            <person name="Culley D."/>
            <person name="Magnuson J.K."/>
            <person name="James T.Y."/>
            <person name="O'Malley M.A."/>
            <person name="Stajich J.E."/>
            <person name="Spatafora J.W."/>
            <person name="Visel A."/>
            <person name="Grigoriev I.V."/>
        </authorList>
    </citation>
    <scope>NUCLEOTIDE SEQUENCE [LARGE SCALE GENOMIC DNA]</scope>
    <source>
        <strain evidence="22 23">NRRL 2496</strain>
    </source>
</reference>
<comment type="similarity">
    <text evidence="4 19">Belongs to the glycosyl hydrolase 17 family.</text>
</comment>
<evidence type="ECO:0000256" key="19">
    <source>
        <dbReference type="RuleBase" id="RU004335"/>
    </source>
</evidence>
<dbReference type="Pfam" id="PF00332">
    <property type="entry name" value="Glyco_hydro_17"/>
    <property type="match status" value="1"/>
</dbReference>
<accession>A0A1X2HWS7</accession>
<keyword evidence="15" id="KW-0624">Polysaccharide degradation</keyword>
<evidence type="ECO:0000256" key="18">
    <source>
        <dbReference type="ARBA" id="ARBA00043078"/>
    </source>
</evidence>
<evidence type="ECO:0000256" key="11">
    <source>
        <dbReference type="ARBA" id="ARBA00023136"/>
    </source>
</evidence>
<dbReference type="EMBL" id="MCGN01000001">
    <property type="protein sequence ID" value="ORZ04013.1"/>
    <property type="molecule type" value="Genomic_DNA"/>
</dbReference>
<comment type="caution">
    <text evidence="22">The sequence shown here is derived from an EMBL/GenBank/DDBJ whole genome shotgun (WGS) entry which is preliminary data.</text>
</comment>
<evidence type="ECO:0000256" key="2">
    <source>
        <dbReference type="ARBA" id="ARBA00004191"/>
    </source>
</evidence>
<evidence type="ECO:0000256" key="6">
    <source>
        <dbReference type="ARBA" id="ARBA00022475"/>
    </source>
</evidence>
<organism evidence="22 23">
    <name type="scientific">Syncephalastrum racemosum</name>
    <name type="common">Filamentous fungus</name>
    <dbReference type="NCBI Taxonomy" id="13706"/>
    <lineage>
        <taxon>Eukaryota</taxon>
        <taxon>Fungi</taxon>
        <taxon>Fungi incertae sedis</taxon>
        <taxon>Mucoromycota</taxon>
        <taxon>Mucoromycotina</taxon>
        <taxon>Mucoromycetes</taxon>
        <taxon>Mucorales</taxon>
        <taxon>Syncephalastraceae</taxon>
        <taxon>Syncephalastrum</taxon>
    </lineage>
</organism>
<dbReference type="EC" id="3.2.1.39" evidence="5"/>
<proteinExistence type="inferred from homology"/>
<dbReference type="InParanoid" id="A0A1X2HWS7"/>
<dbReference type="Proteomes" id="UP000242180">
    <property type="component" value="Unassembled WGS sequence"/>
</dbReference>
<dbReference type="GO" id="GO:0071555">
    <property type="term" value="P:cell wall organization"/>
    <property type="evidence" value="ECO:0007669"/>
    <property type="project" value="UniProtKB-KW"/>
</dbReference>
<keyword evidence="23" id="KW-1185">Reference proteome</keyword>
<sequence>MHYNGVLFLTLICFIAGLVQAMPVSKRGGGGGSLWGITYTAKDSDGSCHSSQQVQQTIQRFKKNGIKNVRTYSTECNQLPNILKALESAGDMKMLVGLWMDGSSKDDEEISTAVSALSKANKNLINGVMVGNEAIQGGLMQAGELASKIKEVKGKLSGFQVGTVETPTSFDSQLIDASDMLVVNIHPFFASVSADKGVSNLQQQLSSFKGKAGDKQVVVGETGWPSEGDNNGAAQPSTQNLETYVKDITQTDIQYYYFEAQDSDWKSGGDFNVEQHWGLMDAQGKSKISQFQ</sequence>